<evidence type="ECO:0000313" key="1">
    <source>
        <dbReference type="EMBL" id="MBD3917584.1"/>
    </source>
</evidence>
<organism evidence="1 2">
    <name type="scientific">Paenibacillus terricola</name>
    <dbReference type="NCBI Taxonomy" id="2763503"/>
    <lineage>
        <taxon>Bacteria</taxon>
        <taxon>Bacillati</taxon>
        <taxon>Bacillota</taxon>
        <taxon>Bacilli</taxon>
        <taxon>Bacillales</taxon>
        <taxon>Paenibacillaceae</taxon>
        <taxon>Paenibacillus</taxon>
    </lineage>
</organism>
<dbReference type="Proteomes" id="UP000609346">
    <property type="component" value="Unassembled WGS sequence"/>
</dbReference>
<keyword evidence="2" id="KW-1185">Reference proteome</keyword>
<protein>
    <submittedName>
        <fullName evidence="1">Uncharacterized protein</fullName>
    </submittedName>
</protein>
<sequence>MSPTPADHLNVLNGSIANRNAYSSIDGYFYQFELTLLHILMDQSSEDPFQDQFPGVNSQYKIELVEDYAKYFIDSGNEYVRLAQIKHHNKYAGNSEYLEAILWLYYSFLRLENNAGHLNKKFNIFHYDRSPKKDTASVLKDAFEKNENETEANKQHPVYHRILELGTDSLQMRNKFISQTQFVKTQSLPEVTAEIKRRLYTSHGSAQYNPDFLYAAILSNMINAGRAGNSIGLQEINNYFTTNPIIDPKFYFLKIMQLIDRALDEYLEQMSEPNPLLPNSVVDSNVVNDYESIAEKIHNFFEKHLDEPEKRTSFISSISDSRNLQHNNTLIAEYEEFSKNFVHIRAFIFKLAKIIYAYEKNTCLVNNLDDWFEFTTNCWLFKHPHEERKQGVILADPQQSLDAIKTIGMLRTRLSSIENEDHIPNVWYWGNIAQLRASHMIPYRLDITKVPVEKWALNTCEPDSYFTVQCLNCLNVGEAGTIDHVPNIFKVNCKMG</sequence>
<reference evidence="1 2" key="1">
    <citation type="submission" date="2020-09" db="EMBL/GenBank/DDBJ databases">
        <title>Paenibacillus sp. strain PR3 16S rRNA gene Genome sequencing and assembly.</title>
        <authorList>
            <person name="Kim J."/>
        </authorList>
    </citation>
    <scope>NUCLEOTIDE SEQUENCE [LARGE SCALE GENOMIC DNA]</scope>
    <source>
        <strain evidence="1 2">PR3</strain>
    </source>
</reference>
<dbReference type="EMBL" id="JACXZA010000001">
    <property type="protein sequence ID" value="MBD3917584.1"/>
    <property type="molecule type" value="Genomic_DNA"/>
</dbReference>
<accession>A0ABR8MTU9</accession>
<comment type="caution">
    <text evidence="1">The sequence shown here is derived from an EMBL/GenBank/DDBJ whole genome shotgun (WGS) entry which is preliminary data.</text>
</comment>
<proteinExistence type="predicted"/>
<gene>
    <name evidence="1" type="ORF">H8B09_02370</name>
</gene>
<dbReference type="RefSeq" id="WP_191201869.1">
    <property type="nucleotide sequence ID" value="NZ_JACXZA010000001.1"/>
</dbReference>
<name>A0ABR8MTU9_9BACL</name>
<evidence type="ECO:0000313" key="2">
    <source>
        <dbReference type="Proteomes" id="UP000609346"/>
    </source>
</evidence>